<evidence type="ECO:0000313" key="1">
    <source>
        <dbReference type="EMBL" id="WYW17423.1"/>
    </source>
</evidence>
<accession>A0ACD5BDS8</accession>
<dbReference type="Proteomes" id="UP001456344">
    <property type="component" value="Chromosome"/>
</dbReference>
<evidence type="ECO:0000313" key="2">
    <source>
        <dbReference type="Proteomes" id="UP001456344"/>
    </source>
</evidence>
<reference evidence="1" key="1">
    <citation type="submission" date="2023-10" db="EMBL/GenBank/DDBJ databases">
        <title>Whole genome sequencing of actinobacterial strain Amycolatopsis sp. (BCA-696) identifies the underlying plant growth-promoting genes.</title>
        <authorList>
            <person name="Gandham P."/>
            <person name="Vadla N."/>
            <person name="Saji A."/>
            <person name="Srinivas V."/>
            <person name="Ruperao P."/>
            <person name="Selvanayagam S."/>
            <person name="Saxena R.K."/>
            <person name="Rathore A."/>
            <person name="Gopalakrishnan S."/>
            <person name="Thakur V."/>
        </authorList>
    </citation>
    <scope>NUCLEOTIDE SEQUENCE</scope>
    <source>
        <strain evidence="1">BCA-696</strain>
    </source>
</reference>
<name>A0ACD5BDS8_9PSEU</name>
<proteinExistence type="predicted"/>
<keyword evidence="2" id="KW-1185">Reference proteome</keyword>
<organism evidence="1 2">
    <name type="scientific">Amycolatopsis coloradensis</name>
    <dbReference type="NCBI Taxonomy" id="76021"/>
    <lineage>
        <taxon>Bacteria</taxon>
        <taxon>Bacillati</taxon>
        <taxon>Actinomycetota</taxon>
        <taxon>Actinomycetes</taxon>
        <taxon>Pseudonocardiales</taxon>
        <taxon>Pseudonocardiaceae</taxon>
        <taxon>Amycolatopsis</taxon>
    </lineage>
</organism>
<sequence length="71" mass="7878">MSVETPKAQDVVEDVTVWLANEFSTKLSPSAVGAIVRATHRDLKDQIVPEAIGEMLHRLARDRIARVVQVL</sequence>
<gene>
    <name evidence="1" type="ORF">LCL61_17890</name>
</gene>
<dbReference type="EMBL" id="CP150484">
    <property type="protein sequence ID" value="WYW17423.1"/>
    <property type="molecule type" value="Genomic_DNA"/>
</dbReference>
<protein>
    <submittedName>
        <fullName evidence="1">Uncharacterized protein</fullName>
    </submittedName>
</protein>